<evidence type="ECO:0000256" key="5">
    <source>
        <dbReference type="PROSITE-ProRule" id="PRU00042"/>
    </source>
</evidence>
<organism evidence="8 9">
    <name type="scientific">Heterobasidion irregulare (strain TC 32-1)</name>
    <dbReference type="NCBI Taxonomy" id="747525"/>
    <lineage>
        <taxon>Eukaryota</taxon>
        <taxon>Fungi</taxon>
        <taxon>Dikarya</taxon>
        <taxon>Basidiomycota</taxon>
        <taxon>Agaricomycotina</taxon>
        <taxon>Agaricomycetes</taxon>
        <taxon>Russulales</taxon>
        <taxon>Bondarzewiaceae</taxon>
        <taxon>Heterobasidion</taxon>
        <taxon>Heterobasidion annosum species complex</taxon>
    </lineage>
</organism>
<feature type="domain" description="C2H2-type" evidence="7">
    <location>
        <begin position="935"/>
        <end position="964"/>
    </location>
</feature>
<dbReference type="KEGG" id="hir:HETIRDRAFT_313948"/>
<evidence type="ECO:0000256" key="2">
    <source>
        <dbReference type="ARBA" id="ARBA00022737"/>
    </source>
</evidence>
<dbReference type="GO" id="GO:0005634">
    <property type="term" value="C:nucleus"/>
    <property type="evidence" value="ECO:0007669"/>
    <property type="project" value="UniProtKB-ARBA"/>
</dbReference>
<feature type="region of interest" description="Disordered" evidence="6">
    <location>
        <begin position="318"/>
        <end position="379"/>
    </location>
</feature>
<dbReference type="GO" id="GO:0010557">
    <property type="term" value="P:positive regulation of macromolecule biosynthetic process"/>
    <property type="evidence" value="ECO:0007669"/>
    <property type="project" value="UniProtKB-ARBA"/>
</dbReference>
<evidence type="ECO:0000256" key="1">
    <source>
        <dbReference type="ARBA" id="ARBA00022723"/>
    </source>
</evidence>
<feature type="compositionally biased region" description="Polar residues" evidence="6">
    <location>
        <begin position="968"/>
        <end position="979"/>
    </location>
</feature>
<feature type="compositionally biased region" description="Polar residues" evidence="6">
    <location>
        <begin position="150"/>
        <end position="176"/>
    </location>
</feature>
<dbReference type="EMBL" id="KI925456">
    <property type="protein sequence ID" value="ETW83777.1"/>
    <property type="molecule type" value="Genomic_DNA"/>
</dbReference>
<gene>
    <name evidence="8" type="ORF">HETIRDRAFT_313948</name>
</gene>
<feature type="region of interest" description="Disordered" evidence="6">
    <location>
        <begin position="499"/>
        <end position="540"/>
    </location>
</feature>
<dbReference type="RefSeq" id="XP_009543525.1">
    <property type="nucleotide sequence ID" value="XM_009545230.1"/>
</dbReference>
<name>W4KD68_HETIT</name>
<feature type="compositionally biased region" description="Polar residues" evidence="6">
    <location>
        <begin position="366"/>
        <end position="379"/>
    </location>
</feature>
<protein>
    <recommendedName>
        <fullName evidence="7">C2H2-type domain-containing protein</fullName>
    </recommendedName>
</protein>
<keyword evidence="3 5" id="KW-0863">Zinc-finger</keyword>
<evidence type="ECO:0000259" key="7">
    <source>
        <dbReference type="PROSITE" id="PS50157"/>
    </source>
</evidence>
<feature type="region of interest" description="Disordered" evidence="6">
    <location>
        <begin position="414"/>
        <end position="483"/>
    </location>
</feature>
<feature type="compositionally biased region" description="Low complexity" evidence="6">
    <location>
        <begin position="349"/>
        <end position="365"/>
    </location>
</feature>
<reference evidence="8 9" key="1">
    <citation type="journal article" date="2012" name="New Phytol.">
        <title>Insight into trade-off between wood decay and parasitism from the genome of a fungal forest pathogen.</title>
        <authorList>
            <person name="Olson A."/>
            <person name="Aerts A."/>
            <person name="Asiegbu F."/>
            <person name="Belbahri L."/>
            <person name="Bouzid O."/>
            <person name="Broberg A."/>
            <person name="Canback B."/>
            <person name="Coutinho P.M."/>
            <person name="Cullen D."/>
            <person name="Dalman K."/>
            <person name="Deflorio G."/>
            <person name="van Diepen L.T."/>
            <person name="Dunand C."/>
            <person name="Duplessis S."/>
            <person name="Durling M."/>
            <person name="Gonthier P."/>
            <person name="Grimwood J."/>
            <person name="Fossdal C.G."/>
            <person name="Hansson D."/>
            <person name="Henrissat B."/>
            <person name="Hietala A."/>
            <person name="Himmelstrand K."/>
            <person name="Hoffmeister D."/>
            <person name="Hogberg N."/>
            <person name="James T.Y."/>
            <person name="Karlsson M."/>
            <person name="Kohler A."/>
            <person name="Kues U."/>
            <person name="Lee Y.H."/>
            <person name="Lin Y.C."/>
            <person name="Lind M."/>
            <person name="Lindquist E."/>
            <person name="Lombard V."/>
            <person name="Lucas S."/>
            <person name="Lunden K."/>
            <person name="Morin E."/>
            <person name="Murat C."/>
            <person name="Park J."/>
            <person name="Raffaello T."/>
            <person name="Rouze P."/>
            <person name="Salamov A."/>
            <person name="Schmutz J."/>
            <person name="Solheim H."/>
            <person name="Stahlberg J."/>
            <person name="Velez H."/>
            <person name="de Vries R.P."/>
            <person name="Wiebenga A."/>
            <person name="Woodward S."/>
            <person name="Yakovlev I."/>
            <person name="Garbelotto M."/>
            <person name="Martin F."/>
            <person name="Grigoriev I.V."/>
            <person name="Stenlid J."/>
        </authorList>
    </citation>
    <scope>NUCLEOTIDE SEQUENCE [LARGE SCALE GENOMIC DNA]</scope>
    <source>
        <strain evidence="8 9">TC 32-1</strain>
    </source>
</reference>
<sequence length="1197" mass="126769">MDNNGFPQRPTAPSGTNAQGDLGQLTLRDVHSSGISLEQHQAIMAQLAEMQRIADMGLETNIRRQLEARAEEGRVAEQQLRQLEQWSVARNHVQPAGMATMAAPPIIMPPPVFNPIPVSSAFSYSGSGTISDFPNLMQHHAYAGQPPAPQYQNGARWQQTPDPQKYMNAQPSTTRVQAPSSQNSNSGQSAVNSSSAANLASQLVNYARKEGLDPAGQERFKTMFVQHAKRLGVNQTHEQISNIIQAARADVAAGFSSSRPMAPAAQNTQTRHASGSAGSARHGSQPRQPPAMPSAPYVPSASAATSYAPNIPATHLSTFPASASTSTQKAPRQRMPEVRAPSWTPPAPAANSTPPAPSTSTAATSKQPPGATSQVSTQSLSNVVEAAQKLHQAASSQAYQPHYSQSMAQLYNNRAAQVQQRASRPAAQTAAPVPSQPTPAQPAQAKSAIRPPPPSQPAPVVTPQHGLSDSTVPVARITPQQARRSTMAKDILLSLRPQAAAAQPSAVSATDSSNALAGKKRPRSESQSDVDNVQGAKKPLLSTDSPELVITEGAAAIARAIMTPSQTSFPHINAEVRQSTIDLSDSPVPSLRFPSAGSSTEDKSIIVDKSDDEHYAQAASQLHPAPIASGSASSAQSNPALVPEISPSDASTSTFMQSILLSPGTPERPAASRGPIITSPESLPELPLAFPGSALHDFLAGFDDGTDVVSLPPSSPMAEDTAPEPEAPAPATSDVESSPRQAKTPLFFPSPTGSAMAIDEPPPRKEVPSRDTFVLKPGMLSSKTSAALDHASFARALAASRANAAASSSRVRSVKGAVYVLVPSPPAYVKRWKARQAGLKQSTGRVLAPGTSTFSTVRDAIQKSSTRLHPSRCQWSGCTALMNSEEALKTHLKVHKAEEQALRRPTGSVCHWRRCGAVVKSKSFDEHVDRHASRHRCAFEGCADSFSNAEDLARHHRHHGNDPLLPSTKPTKPDVSQTPPALPDTLPSYMSVTVRIATEPISQERHAKLGPWVFRHIFGDVDQSALLSRDPSAVRSSRRLAVSRPAQDTVSDMDEEEAAEYMARVDSAPLDEYGFLASISKVCRTPCADLDSQGISHRLYQGMELFGTEADWDDAVESAPGPSIPNSQAVGEPGAVEVEAMPQSLDEGGSGSADAQADIAMAADAGSKPLLGNMDQETSRDSTMDVEMDVVVVEELL</sequence>
<evidence type="ECO:0000313" key="9">
    <source>
        <dbReference type="Proteomes" id="UP000030671"/>
    </source>
</evidence>
<feature type="region of interest" description="Disordered" evidence="6">
    <location>
        <begin position="953"/>
        <end position="986"/>
    </location>
</feature>
<dbReference type="GO" id="GO:0000978">
    <property type="term" value="F:RNA polymerase II cis-regulatory region sequence-specific DNA binding"/>
    <property type="evidence" value="ECO:0007669"/>
    <property type="project" value="TreeGrafter"/>
</dbReference>
<feature type="compositionally biased region" description="Low complexity" evidence="6">
    <location>
        <begin position="626"/>
        <end position="640"/>
    </location>
</feature>
<feature type="compositionally biased region" description="Polar residues" evidence="6">
    <location>
        <begin position="255"/>
        <end position="270"/>
    </location>
</feature>
<keyword evidence="2" id="KW-0677">Repeat</keyword>
<feature type="region of interest" description="Disordered" evidence="6">
    <location>
        <begin position="626"/>
        <end position="649"/>
    </location>
</feature>
<evidence type="ECO:0000256" key="4">
    <source>
        <dbReference type="ARBA" id="ARBA00022833"/>
    </source>
</evidence>
<feature type="compositionally biased region" description="Polar residues" evidence="6">
    <location>
        <begin position="1"/>
        <end position="19"/>
    </location>
</feature>
<dbReference type="AlphaFoldDB" id="W4KD68"/>
<dbReference type="PROSITE" id="PS00028">
    <property type="entry name" value="ZINC_FINGER_C2H2_1"/>
    <property type="match status" value="2"/>
</dbReference>
<dbReference type="GeneID" id="20670076"/>
<evidence type="ECO:0000256" key="3">
    <source>
        <dbReference type="ARBA" id="ARBA00022771"/>
    </source>
</evidence>
<evidence type="ECO:0000256" key="6">
    <source>
        <dbReference type="SAM" id="MobiDB-lite"/>
    </source>
</evidence>
<feature type="region of interest" description="Disordered" evidence="6">
    <location>
        <begin position="1"/>
        <end position="21"/>
    </location>
</feature>
<feature type="region of interest" description="Disordered" evidence="6">
    <location>
        <begin position="255"/>
        <end position="302"/>
    </location>
</feature>
<dbReference type="HOGENOM" id="CLU_271157_0_0_1"/>
<dbReference type="eggNOG" id="KOG1721">
    <property type="taxonomic scope" value="Eukaryota"/>
</dbReference>
<dbReference type="InterPro" id="IPR013087">
    <property type="entry name" value="Znf_C2H2_type"/>
</dbReference>
<keyword evidence="1" id="KW-0479">Metal-binding</keyword>
<dbReference type="PROSITE" id="PS50157">
    <property type="entry name" value="ZINC_FINGER_C2H2_2"/>
    <property type="match status" value="1"/>
</dbReference>
<dbReference type="PANTHER" id="PTHR19818:SF139">
    <property type="entry name" value="PAIR-RULE PROTEIN ODD-PAIRED"/>
    <property type="match status" value="1"/>
</dbReference>
<keyword evidence="4" id="KW-0862">Zinc</keyword>
<dbReference type="InterPro" id="IPR050329">
    <property type="entry name" value="GLI_C2H2-zinc-finger"/>
</dbReference>
<dbReference type="Gene3D" id="3.30.160.60">
    <property type="entry name" value="Classic Zinc Finger"/>
    <property type="match status" value="1"/>
</dbReference>
<dbReference type="GO" id="GO:0000981">
    <property type="term" value="F:DNA-binding transcription factor activity, RNA polymerase II-specific"/>
    <property type="evidence" value="ECO:0007669"/>
    <property type="project" value="TreeGrafter"/>
</dbReference>
<feature type="region of interest" description="Disordered" evidence="6">
    <location>
        <begin position="142"/>
        <end position="194"/>
    </location>
</feature>
<dbReference type="PANTHER" id="PTHR19818">
    <property type="entry name" value="ZINC FINGER PROTEIN ZIC AND GLI"/>
    <property type="match status" value="1"/>
</dbReference>
<feature type="compositionally biased region" description="Low complexity" evidence="6">
    <location>
        <begin position="499"/>
        <end position="509"/>
    </location>
</feature>
<dbReference type="OrthoDB" id="3254002at2759"/>
<dbReference type="InParanoid" id="W4KD68"/>
<feature type="region of interest" description="Disordered" evidence="6">
    <location>
        <begin position="580"/>
        <end position="602"/>
    </location>
</feature>
<feature type="compositionally biased region" description="Polar residues" evidence="6">
    <location>
        <begin position="318"/>
        <end position="330"/>
    </location>
</feature>
<dbReference type="SMART" id="SM00355">
    <property type="entry name" value="ZnF_C2H2"/>
    <property type="match status" value="3"/>
</dbReference>
<dbReference type="Proteomes" id="UP000030671">
    <property type="component" value="Unassembled WGS sequence"/>
</dbReference>
<feature type="compositionally biased region" description="Low complexity" evidence="6">
    <location>
        <begin position="177"/>
        <end position="194"/>
    </location>
</feature>
<proteinExistence type="predicted"/>
<keyword evidence="9" id="KW-1185">Reference proteome</keyword>
<accession>W4KD68</accession>
<feature type="compositionally biased region" description="Low complexity" evidence="6">
    <location>
        <begin position="271"/>
        <end position="283"/>
    </location>
</feature>
<feature type="region of interest" description="Disordered" evidence="6">
    <location>
        <begin position="706"/>
        <end position="769"/>
    </location>
</feature>
<evidence type="ECO:0000313" key="8">
    <source>
        <dbReference type="EMBL" id="ETW83777.1"/>
    </source>
</evidence>
<dbReference type="GO" id="GO:0008270">
    <property type="term" value="F:zinc ion binding"/>
    <property type="evidence" value="ECO:0007669"/>
    <property type="project" value="UniProtKB-KW"/>
</dbReference>